<name>A0A5D4XN85_9GAMM</name>
<feature type="transmembrane region" description="Helical" evidence="1">
    <location>
        <begin position="50"/>
        <end position="67"/>
    </location>
</feature>
<keyword evidence="1" id="KW-0472">Membrane</keyword>
<keyword evidence="3" id="KW-1185">Reference proteome</keyword>
<dbReference type="RefSeq" id="WP_149102579.1">
    <property type="nucleotide sequence ID" value="NZ_VTFT01000001.1"/>
</dbReference>
<keyword evidence="1" id="KW-0812">Transmembrane</keyword>
<comment type="caution">
    <text evidence="2">The sequence shown here is derived from an EMBL/GenBank/DDBJ whole genome shotgun (WGS) entry which is preliminary data.</text>
</comment>
<evidence type="ECO:0000256" key="1">
    <source>
        <dbReference type="SAM" id="Phobius"/>
    </source>
</evidence>
<accession>A0A5D4XN85</accession>
<dbReference type="EMBL" id="VTFT01000001">
    <property type="protein sequence ID" value="TYT26029.1"/>
    <property type="molecule type" value="Genomic_DNA"/>
</dbReference>
<dbReference type="AlphaFoldDB" id="A0A5D4XN85"/>
<proteinExistence type="predicted"/>
<gene>
    <name evidence="2" type="ORF">FZO89_07050</name>
</gene>
<dbReference type="Proteomes" id="UP000324973">
    <property type="component" value="Unassembled WGS sequence"/>
</dbReference>
<keyword evidence="1" id="KW-1133">Transmembrane helix</keyword>
<organism evidence="2 3">
    <name type="scientific">Luteimonas viscosa</name>
    <dbReference type="NCBI Taxonomy" id="1132694"/>
    <lineage>
        <taxon>Bacteria</taxon>
        <taxon>Pseudomonadati</taxon>
        <taxon>Pseudomonadota</taxon>
        <taxon>Gammaproteobacteria</taxon>
        <taxon>Lysobacterales</taxon>
        <taxon>Lysobacteraceae</taxon>
        <taxon>Luteimonas</taxon>
    </lineage>
</organism>
<protein>
    <submittedName>
        <fullName evidence="2">Uncharacterized protein</fullName>
    </submittedName>
</protein>
<evidence type="ECO:0000313" key="3">
    <source>
        <dbReference type="Proteomes" id="UP000324973"/>
    </source>
</evidence>
<sequence length="113" mass="12184">MTRTEARPPRRDALPVVERLLLGTLFLAAVVLLSFPAARGAGQMLGWTPFWLLALPATSLLATRLLAWSRRGVATGAAVALPSRRRAPAIPGARRRAMPRRQAARALAAIALR</sequence>
<reference evidence="2 3" key="1">
    <citation type="submission" date="2019-08" db="EMBL/GenBank/DDBJ databases">
        <title>Luteimonas viscosus sp. nov., isolated from soil of a sunflower field.</title>
        <authorList>
            <person name="Jianli Z."/>
            <person name="Ying Z."/>
        </authorList>
    </citation>
    <scope>NUCLEOTIDE SEQUENCE [LARGE SCALE GENOMIC DNA]</scope>
    <source>
        <strain evidence="2 3">XBU10</strain>
    </source>
</reference>
<evidence type="ECO:0000313" key="2">
    <source>
        <dbReference type="EMBL" id="TYT26029.1"/>
    </source>
</evidence>